<dbReference type="Gene3D" id="2.160.20.80">
    <property type="entry name" value="E3 ubiquitin-protein ligase SopA"/>
    <property type="match status" value="1"/>
</dbReference>
<dbReference type="InterPro" id="IPR001387">
    <property type="entry name" value="Cro/C1-type_HTH"/>
</dbReference>
<proteinExistence type="predicted"/>
<dbReference type="EMBL" id="LYBM01000044">
    <property type="protein sequence ID" value="ODA30916.1"/>
    <property type="molecule type" value="Genomic_DNA"/>
</dbReference>
<dbReference type="Gene3D" id="1.10.260.40">
    <property type="entry name" value="lambda repressor-like DNA-binding domains"/>
    <property type="match status" value="1"/>
</dbReference>
<comment type="caution">
    <text evidence="2">The sequence shown here is derived from an EMBL/GenBank/DDBJ whole genome shotgun (WGS) entry which is preliminary data.</text>
</comment>
<dbReference type="Pfam" id="PF01381">
    <property type="entry name" value="HTH_3"/>
    <property type="match status" value="1"/>
</dbReference>
<protein>
    <recommendedName>
        <fullName evidence="1">HTH cro/C1-type domain-containing protein</fullName>
    </recommendedName>
</protein>
<dbReference type="PROSITE" id="PS50943">
    <property type="entry name" value="HTH_CROC1"/>
    <property type="match status" value="1"/>
</dbReference>
<dbReference type="STRING" id="1080227.A8L45_18760"/>
<feature type="domain" description="HTH cro/C1-type" evidence="1">
    <location>
        <begin position="7"/>
        <end position="60"/>
    </location>
</feature>
<dbReference type="RefSeq" id="WP_068904889.1">
    <property type="nucleotide sequence ID" value="NZ_JBHUIF010000012.1"/>
</dbReference>
<dbReference type="AlphaFoldDB" id="A0A1C3ECD4"/>
<dbReference type="SMART" id="SM00530">
    <property type="entry name" value="HTH_XRE"/>
    <property type="match status" value="1"/>
</dbReference>
<dbReference type="SUPFAM" id="SSF141571">
    <property type="entry name" value="Pentapeptide repeat-like"/>
    <property type="match status" value="1"/>
</dbReference>
<name>A0A1C3ECD4_9GAMM</name>
<reference evidence="2 3" key="1">
    <citation type="submission" date="2016-05" db="EMBL/GenBank/DDBJ databases">
        <title>Genomic Taxonomy of the Vibrionaceae.</title>
        <authorList>
            <person name="Gomez-Gil B."/>
            <person name="Enciso-Ibarra J."/>
        </authorList>
    </citation>
    <scope>NUCLEOTIDE SEQUENCE [LARGE SCALE GENOMIC DNA]</scope>
    <source>
        <strain evidence="2 3">CAIM 1920</strain>
    </source>
</reference>
<accession>A0A1C3ECD4</accession>
<evidence type="ECO:0000313" key="2">
    <source>
        <dbReference type="EMBL" id="ODA30916.1"/>
    </source>
</evidence>
<gene>
    <name evidence="2" type="ORF">A8L45_18760</name>
</gene>
<evidence type="ECO:0000259" key="1">
    <source>
        <dbReference type="PROSITE" id="PS50943"/>
    </source>
</evidence>
<dbReference type="Proteomes" id="UP000094936">
    <property type="component" value="Unassembled WGS sequence"/>
</dbReference>
<organism evidence="2 3">
    <name type="scientific">Veronia pacifica</name>
    <dbReference type="NCBI Taxonomy" id="1080227"/>
    <lineage>
        <taxon>Bacteria</taxon>
        <taxon>Pseudomonadati</taxon>
        <taxon>Pseudomonadota</taxon>
        <taxon>Gammaproteobacteria</taxon>
        <taxon>Vibrionales</taxon>
        <taxon>Vibrionaceae</taxon>
        <taxon>Veronia</taxon>
    </lineage>
</organism>
<dbReference type="InterPro" id="IPR001646">
    <property type="entry name" value="5peptide_repeat"/>
</dbReference>
<dbReference type="CDD" id="cd00093">
    <property type="entry name" value="HTH_XRE"/>
    <property type="match status" value="1"/>
</dbReference>
<sequence length="150" mass="16374">MLNGRTIREKRLGRGWSQEQLASVSGLGLRTIQRIETDGSCSLESQQALAAVLENPLSELTDNAHIPPASAKKREFDDQDLSNFTFSNVNLAEAAFSNVNLHASHFNNIRLSNAKFHNVSLANVEITNADISGLKINGVLISELFANQAK</sequence>
<evidence type="ECO:0000313" key="3">
    <source>
        <dbReference type="Proteomes" id="UP000094936"/>
    </source>
</evidence>
<keyword evidence="3" id="KW-1185">Reference proteome</keyword>
<dbReference type="GO" id="GO:0003677">
    <property type="term" value="F:DNA binding"/>
    <property type="evidence" value="ECO:0007669"/>
    <property type="project" value="InterPro"/>
</dbReference>
<dbReference type="Pfam" id="PF13599">
    <property type="entry name" value="Pentapeptide_4"/>
    <property type="match status" value="1"/>
</dbReference>
<dbReference type="SUPFAM" id="SSF47413">
    <property type="entry name" value="lambda repressor-like DNA-binding domains"/>
    <property type="match status" value="1"/>
</dbReference>
<dbReference type="InterPro" id="IPR010982">
    <property type="entry name" value="Lambda_DNA-bd_dom_sf"/>
</dbReference>